<dbReference type="Pfam" id="PF05019">
    <property type="entry name" value="Coq4"/>
    <property type="match status" value="1"/>
</dbReference>
<evidence type="ECO:0000256" key="2">
    <source>
        <dbReference type="ARBA" id="ARBA00022723"/>
    </source>
</evidence>
<dbReference type="PANTHER" id="PTHR12922:SF7">
    <property type="entry name" value="UBIQUINONE BIOSYNTHESIS PROTEIN COQ4 HOMOLOG, MITOCHONDRIAL"/>
    <property type="match status" value="1"/>
</dbReference>
<evidence type="ECO:0000256" key="5">
    <source>
        <dbReference type="ARBA" id="ARBA00023128"/>
    </source>
</evidence>
<feature type="binding site" evidence="8">
    <location>
        <position position="163"/>
    </location>
    <ligand>
        <name>Zn(2+)</name>
        <dbReference type="ChEBI" id="CHEBI:29105"/>
    </ligand>
</feature>
<dbReference type="EnsemblMetazoa" id="XM_021349470.2">
    <property type="protein sequence ID" value="XP_021205145.1"/>
    <property type="gene ID" value="LOC732978"/>
</dbReference>
<organism evidence="9 10">
    <name type="scientific">Bombyx mori</name>
    <name type="common">Silk moth</name>
    <dbReference type="NCBI Taxonomy" id="7091"/>
    <lineage>
        <taxon>Eukaryota</taxon>
        <taxon>Metazoa</taxon>
        <taxon>Ecdysozoa</taxon>
        <taxon>Arthropoda</taxon>
        <taxon>Hexapoda</taxon>
        <taxon>Insecta</taxon>
        <taxon>Pterygota</taxon>
        <taxon>Neoptera</taxon>
        <taxon>Endopterygota</taxon>
        <taxon>Lepidoptera</taxon>
        <taxon>Glossata</taxon>
        <taxon>Ditrysia</taxon>
        <taxon>Bombycoidea</taxon>
        <taxon>Bombycidae</taxon>
        <taxon>Bombycinae</taxon>
        <taxon>Bombyx</taxon>
    </lineage>
</organism>
<dbReference type="EC" id="4.1.1.130" evidence="8"/>
<keyword evidence="7 8" id="KW-0456">Lyase</keyword>
<evidence type="ECO:0000256" key="6">
    <source>
        <dbReference type="ARBA" id="ARBA00023136"/>
    </source>
</evidence>
<keyword evidence="2 8" id="KW-0479">Metal-binding</keyword>
<reference evidence="10" key="1">
    <citation type="journal article" date="2008" name="Insect Biochem. Mol. Biol.">
        <title>The genome of a lepidopteran model insect, the silkworm Bombyx mori.</title>
        <authorList>
            <consortium name="International Silkworm Genome Consortium"/>
        </authorList>
    </citation>
    <scope>NUCLEOTIDE SEQUENCE [LARGE SCALE GENOMIC DNA]</scope>
    <source>
        <strain evidence="10">p50T</strain>
    </source>
</reference>
<gene>
    <name evidence="9" type="primary">732978</name>
</gene>
<reference evidence="9" key="2">
    <citation type="submission" date="2022-06" db="UniProtKB">
        <authorList>
            <consortium name="EnsemblMetazoa"/>
        </authorList>
    </citation>
    <scope>IDENTIFICATION</scope>
    <source>
        <strain evidence="9">p50T (Dazao)</strain>
    </source>
</reference>
<dbReference type="Proteomes" id="UP000005204">
    <property type="component" value="Unassembled WGS sequence"/>
</dbReference>
<name>A0A8R2HPD0_BOMMO</name>
<dbReference type="InterPro" id="IPR007715">
    <property type="entry name" value="Coq4"/>
</dbReference>
<feature type="binding site" evidence="8">
    <location>
        <position position="162"/>
    </location>
    <ligand>
        <name>Zn(2+)</name>
        <dbReference type="ChEBI" id="CHEBI:29105"/>
    </ligand>
</feature>
<dbReference type="PANTHER" id="PTHR12922">
    <property type="entry name" value="UBIQUINONE BIOSYNTHESIS PROTEIN"/>
    <property type="match status" value="1"/>
</dbReference>
<comment type="subunit">
    <text evidence="8">Component of a multi-subunit COQ enzyme complex.</text>
</comment>
<evidence type="ECO:0000256" key="3">
    <source>
        <dbReference type="ARBA" id="ARBA00022792"/>
    </source>
</evidence>
<comment type="subcellular location">
    <subcellularLocation>
        <location evidence="8">Mitochondrion inner membrane</location>
        <topology evidence="8">Peripheral membrane protein</topology>
        <orientation evidence="8">Matrix side</orientation>
    </subcellularLocation>
</comment>
<dbReference type="GO" id="GO:0031314">
    <property type="term" value="C:extrinsic component of mitochondrial inner membrane"/>
    <property type="evidence" value="ECO:0007669"/>
    <property type="project" value="UniProtKB-UniRule"/>
</dbReference>
<dbReference type="GO" id="GO:0120539">
    <property type="term" value="F:4-hydroxy-3-methoxy-5-polyprenylbenzoate decarboxylase activity"/>
    <property type="evidence" value="ECO:0007669"/>
    <property type="project" value="UniProtKB-EC"/>
</dbReference>
<dbReference type="AlphaFoldDB" id="A0A8R2HPD0"/>
<keyword evidence="10" id="KW-1185">Reference proteome</keyword>
<feature type="binding site" evidence="8">
    <location>
        <position position="166"/>
    </location>
    <ligand>
        <name>Zn(2+)</name>
        <dbReference type="ChEBI" id="CHEBI:29105"/>
    </ligand>
</feature>
<evidence type="ECO:0000256" key="7">
    <source>
        <dbReference type="ARBA" id="ARBA00023239"/>
    </source>
</evidence>
<dbReference type="HAMAP" id="MF_03111">
    <property type="entry name" value="Coq4"/>
    <property type="match status" value="1"/>
</dbReference>
<comment type="cofactor">
    <cofactor evidence="8">
        <name>Zn(2+)</name>
        <dbReference type="ChEBI" id="CHEBI:29105"/>
    </cofactor>
</comment>
<evidence type="ECO:0000313" key="10">
    <source>
        <dbReference type="Proteomes" id="UP000005204"/>
    </source>
</evidence>
<dbReference type="InterPro" id="IPR027540">
    <property type="entry name" value="Coq4_euk"/>
</dbReference>
<protein>
    <recommendedName>
        <fullName evidence="8">Ubiquinone biosynthesis protein COQ4 homolog, mitochondrial</fullName>
    </recommendedName>
    <alternativeName>
        <fullName evidence="8">4-hydroxy-3-methoxy-5-polyprenylbenzoate decarboxylase</fullName>
        <ecNumber evidence="8">4.1.1.130</ecNumber>
    </alternativeName>
    <alternativeName>
        <fullName evidence="8">Coenzyme Q biosynthesis protein 4 homolog</fullName>
    </alternativeName>
</protein>
<dbReference type="GO" id="GO:0008270">
    <property type="term" value="F:zinc ion binding"/>
    <property type="evidence" value="ECO:0007669"/>
    <property type="project" value="UniProtKB-UniRule"/>
</dbReference>
<comment type="similarity">
    <text evidence="8">Belongs to the COQ4 family.</text>
</comment>
<evidence type="ECO:0000256" key="4">
    <source>
        <dbReference type="ARBA" id="ARBA00022833"/>
    </source>
</evidence>
<feature type="binding site" evidence="8">
    <location>
        <position position="178"/>
    </location>
    <ligand>
        <name>Zn(2+)</name>
        <dbReference type="ChEBI" id="CHEBI:29105"/>
    </ligand>
</feature>
<comment type="pathway">
    <text evidence="8">Cofactor biosynthesis; ubiquinone biosynthesis.</text>
</comment>
<keyword evidence="1 8" id="KW-0831">Ubiquinone biosynthesis</keyword>
<evidence type="ECO:0000313" key="9">
    <source>
        <dbReference type="EnsemblMetazoa" id="XP_021205145.1"/>
    </source>
</evidence>
<dbReference type="SMR" id="A0A8R2HPD0"/>
<accession>A0A8R2HPD0</accession>
<evidence type="ECO:0000256" key="1">
    <source>
        <dbReference type="ARBA" id="ARBA00022688"/>
    </source>
</evidence>
<comment type="function">
    <text evidence="8">Lyase that catalyzes the C1-decarboxylation of 4-hydroxy-3-methoxy-5-(all-trans-polyprenyl)benzoic acid into 2-methoxy-6-(all-trans-polyprenyl)phenol during ubiquinone biosynthesis.</text>
</comment>
<keyword evidence="4 8" id="KW-0862">Zinc</keyword>
<comment type="catalytic activity">
    <reaction evidence="8">
        <text>a 4-hydroxy-3-methoxy-5-(all-trans-polyprenyl)benzoate + H(+) = a 2-methoxy-6-(all-trans-polyprenyl)phenol + CO2</text>
        <dbReference type="Rhea" id="RHEA:81179"/>
        <dbReference type="Rhea" id="RHEA-COMP:9551"/>
        <dbReference type="Rhea" id="RHEA-COMP:10931"/>
        <dbReference type="ChEBI" id="CHEBI:15378"/>
        <dbReference type="ChEBI" id="CHEBI:16526"/>
        <dbReference type="ChEBI" id="CHEBI:62731"/>
        <dbReference type="ChEBI" id="CHEBI:84443"/>
        <dbReference type="EC" id="4.1.1.130"/>
    </reaction>
</comment>
<sequence>MYLRKPIQKIKSEVQIRLIRYYTASENAKVTYHEEMQNNFIATNIFQKALLTCGSAVIALLDPHRGDMIACLGEVTGENAIKYMHSKMLQTEEGQDILKNKPRINSKTIAFETLSQMPENSLGRVYADFMKDNNITADSRLPVQFIADPELAYVMQRYREVHDLVHASLFMKTNMLGEVTVKWVEGIQTKLPMCIGGGIWGAARLRPKHRQMYLKYYLPWAIRTGNNAKFLQGKLKHLYNAKRAVCSVSILKKDGNKTSMIFTRR</sequence>
<keyword evidence="5 8" id="KW-0496">Mitochondrion</keyword>
<proteinExistence type="inferred from homology"/>
<keyword evidence="3 8" id="KW-0999">Mitochondrion inner membrane</keyword>
<evidence type="ECO:0000256" key="8">
    <source>
        <dbReference type="HAMAP-Rule" id="MF_03111"/>
    </source>
</evidence>
<keyword evidence="6 8" id="KW-0472">Membrane</keyword>